<proteinExistence type="predicted"/>
<protein>
    <submittedName>
        <fullName evidence="1">Uncharacterized protein</fullName>
    </submittedName>
</protein>
<gene>
    <name evidence="1" type="ORF">JFN88_16120</name>
</gene>
<name>A0A934J0T7_9BACL</name>
<organism evidence="1 2">
    <name type="scientific">Paenibacillus roseus</name>
    <dbReference type="NCBI Taxonomy" id="2798579"/>
    <lineage>
        <taxon>Bacteria</taxon>
        <taxon>Bacillati</taxon>
        <taxon>Bacillota</taxon>
        <taxon>Bacilli</taxon>
        <taxon>Bacillales</taxon>
        <taxon>Paenibacillaceae</taxon>
        <taxon>Paenibacillus</taxon>
    </lineage>
</organism>
<dbReference type="RefSeq" id="WP_199020283.1">
    <property type="nucleotide sequence ID" value="NZ_JAELUP010000089.1"/>
</dbReference>
<dbReference type="Proteomes" id="UP000640274">
    <property type="component" value="Unassembled WGS sequence"/>
</dbReference>
<sequence length="415" mass="47071">MRRYWLTIMLGLLAVSGISTYYFFGSKDHLPEFKLVTLQGEPHEGESLTLSGTYGGRKQSEFLEITKEGSRYNGRERNLRRGLISKVGWFYRDGILESFIGEHRNIARGKNYGPQALINEDEFIYAKWVDRRSASTDQGGTLQITVFDRGSGEEREFEADIPVHPGTIADVRRLGEELHIVMFKHLLLDTSAEIYDVVINLSTEQWARTDKLAEGKKMSGEVFNSNDIYRNEAFSEPLSEFILIREDKQAVVSGSIGGNFVSRELSRQFYAYSFLTGEKEALPAFYGSSNSFVSDSDYYMTSLYGNLFSLVQFNKKEAVVSQYNLSSKEERREYVTLTPEQFGASEIIDAIIKSNKIYLLLATTGAPVAAVVHLQGEKLLYLGQVTYETPEAAKTEKIEYLRLRSINIKGIRIWG</sequence>
<accession>A0A934J0T7</accession>
<keyword evidence="2" id="KW-1185">Reference proteome</keyword>
<evidence type="ECO:0000313" key="1">
    <source>
        <dbReference type="EMBL" id="MBJ6362746.1"/>
    </source>
</evidence>
<evidence type="ECO:0000313" key="2">
    <source>
        <dbReference type="Proteomes" id="UP000640274"/>
    </source>
</evidence>
<dbReference type="EMBL" id="JAELUP010000089">
    <property type="protein sequence ID" value="MBJ6362746.1"/>
    <property type="molecule type" value="Genomic_DNA"/>
</dbReference>
<comment type="caution">
    <text evidence="1">The sequence shown here is derived from an EMBL/GenBank/DDBJ whole genome shotgun (WGS) entry which is preliminary data.</text>
</comment>
<reference evidence="1" key="1">
    <citation type="submission" date="2020-12" db="EMBL/GenBank/DDBJ databases">
        <authorList>
            <person name="Huq M.A."/>
        </authorList>
    </citation>
    <scope>NUCLEOTIDE SEQUENCE</scope>
    <source>
        <strain evidence="1">MAHUQ-46</strain>
    </source>
</reference>
<dbReference type="AlphaFoldDB" id="A0A934J0T7"/>